<evidence type="ECO:0000313" key="4">
    <source>
        <dbReference type="EMBL" id="KDO25257.1"/>
    </source>
</evidence>
<keyword evidence="2" id="KW-0732">Signal</keyword>
<evidence type="ECO:0000256" key="2">
    <source>
        <dbReference type="SAM" id="SignalP"/>
    </source>
</evidence>
<dbReference type="GO" id="GO:0005524">
    <property type="term" value="F:ATP binding"/>
    <property type="evidence" value="ECO:0007669"/>
    <property type="project" value="InterPro"/>
</dbReference>
<dbReference type="InterPro" id="IPR032675">
    <property type="entry name" value="LRR_dom_sf"/>
</dbReference>
<dbReference type="OMA" id="SVCYTNG"/>
<dbReference type="OrthoDB" id="4062651at2759"/>
<dbReference type="InterPro" id="IPR000719">
    <property type="entry name" value="Prot_kinase_dom"/>
</dbReference>
<evidence type="ECO:0000259" key="3">
    <source>
        <dbReference type="PROSITE" id="PS50011"/>
    </source>
</evidence>
<dbReference type="InterPro" id="IPR046959">
    <property type="entry name" value="PRK1-6/SRF4-like"/>
</dbReference>
<dbReference type="InterPro" id="IPR001245">
    <property type="entry name" value="Ser-Thr/Tyr_kinase_cat_dom"/>
</dbReference>
<feature type="chain" id="PRO_5001634468" evidence="2">
    <location>
        <begin position="17"/>
        <end position="683"/>
    </location>
</feature>
<gene>
    <name evidence="4" type="ORF">SPRG_09505</name>
</gene>
<keyword evidence="1" id="KW-1133">Transmembrane helix</keyword>
<evidence type="ECO:0000256" key="1">
    <source>
        <dbReference type="SAM" id="Phobius"/>
    </source>
</evidence>
<feature type="transmembrane region" description="Helical" evidence="1">
    <location>
        <begin position="318"/>
        <end position="341"/>
    </location>
</feature>
<dbReference type="Pfam" id="PF07714">
    <property type="entry name" value="PK_Tyr_Ser-Thr"/>
    <property type="match status" value="1"/>
</dbReference>
<name>A0A067CEN1_SAPPC</name>
<dbReference type="EMBL" id="KK583234">
    <property type="protein sequence ID" value="KDO25257.1"/>
    <property type="molecule type" value="Genomic_DNA"/>
</dbReference>
<protein>
    <submittedName>
        <fullName evidence="4">Serine/threonine protein kinase</fullName>
    </submittedName>
</protein>
<dbReference type="GO" id="GO:0004674">
    <property type="term" value="F:protein serine/threonine kinase activity"/>
    <property type="evidence" value="ECO:0007669"/>
    <property type="project" value="UniProtKB-KW"/>
</dbReference>
<keyword evidence="4" id="KW-0723">Serine/threonine-protein kinase</keyword>
<dbReference type="VEuPathDB" id="FungiDB:SPRG_09505"/>
<keyword evidence="1" id="KW-0472">Membrane</keyword>
<evidence type="ECO:0000313" key="5">
    <source>
        <dbReference type="Proteomes" id="UP000030745"/>
    </source>
</evidence>
<keyword evidence="5" id="KW-1185">Reference proteome</keyword>
<dbReference type="SUPFAM" id="SSF52058">
    <property type="entry name" value="L domain-like"/>
    <property type="match status" value="1"/>
</dbReference>
<sequence length="683" mass="72832">MRACLSGVSWASPVLAAIAAMATAQDSVVNCVVPSANTLTSSCYGACNETSANSTTASCLVFGAKGTAAGCANQKPGLCHDGVGPNKCKVLCLVQPADAWTYLVGVADPNSANVADIERIDSLVLPPTVTSLRLLPRDKVDNPSKTIDVSATSIKRAPGLRSLSVEQLLVPNISALTVFPNITSLQLKQVKLSPDEFNNILHVELIETLNLANNNLATIPGNVFGMKSLKQLDLSMNPLQSVSLSGSDEAFLRNLATLTATGSPSTPCPSNTAPKNIQGLQYCMSSSTVAPSDPLRMIESTTTAPAATPSPSETSRGYLFYLFIGLGCLAVLGVGVYLLLFRSKRAASKAKKHQATSHRQTSVHVDDDLHGAPDTATFQPCASVRPSSALLTARSSLSAAALSMRSLHHEIAARDVDVSAHAVVFKHNRFDMLLAKVRGSPVYLNRVLPLTQDKALSLLSMLSTLRHPRLMNVLGVVWRSVDVGIQMDVALEFLDSGTLESVLLHGHRSLSWHSGKRQMALEVALALLQVHEHDFVYNGLTGKTVFVDSAQGCKLHTLALVDDGAIDDDQCRTEDRIFLAPEALTGCAISSATDMYAFGVLLMLLDAGVTPWQLSRRTWLQTASDPTAAFPDEVDITSLLGLYAFDTCPAIIKAVAKSCVHPDPMQRPSASFAYAMMRKDLVG</sequence>
<dbReference type="InterPro" id="IPR011009">
    <property type="entry name" value="Kinase-like_dom_sf"/>
</dbReference>
<proteinExistence type="predicted"/>
<reference evidence="4 5" key="1">
    <citation type="journal article" date="2013" name="PLoS Genet.">
        <title>Distinctive expansion of potential virulence genes in the genome of the oomycete fish pathogen Saprolegnia parasitica.</title>
        <authorList>
            <person name="Jiang R.H."/>
            <person name="de Bruijn I."/>
            <person name="Haas B.J."/>
            <person name="Belmonte R."/>
            <person name="Lobach L."/>
            <person name="Christie J."/>
            <person name="van den Ackerveken G."/>
            <person name="Bottin A."/>
            <person name="Bulone V."/>
            <person name="Diaz-Moreno S.M."/>
            <person name="Dumas B."/>
            <person name="Fan L."/>
            <person name="Gaulin E."/>
            <person name="Govers F."/>
            <person name="Grenville-Briggs L.J."/>
            <person name="Horner N.R."/>
            <person name="Levin J.Z."/>
            <person name="Mammella M."/>
            <person name="Meijer H.J."/>
            <person name="Morris P."/>
            <person name="Nusbaum C."/>
            <person name="Oome S."/>
            <person name="Phillips A.J."/>
            <person name="van Rooyen D."/>
            <person name="Rzeszutek E."/>
            <person name="Saraiva M."/>
            <person name="Secombes C.J."/>
            <person name="Seidl M.F."/>
            <person name="Snel B."/>
            <person name="Stassen J.H."/>
            <person name="Sykes S."/>
            <person name="Tripathy S."/>
            <person name="van den Berg H."/>
            <person name="Vega-Arreguin J.C."/>
            <person name="Wawra S."/>
            <person name="Young S.K."/>
            <person name="Zeng Q."/>
            <person name="Dieguez-Uribeondo J."/>
            <person name="Russ C."/>
            <person name="Tyler B.M."/>
            <person name="van West P."/>
        </authorList>
    </citation>
    <scope>NUCLEOTIDE SEQUENCE [LARGE SCALE GENOMIC DNA]</scope>
    <source>
        <strain evidence="4 5">CBS 223.65</strain>
    </source>
</reference>
<organism evidence="4 5">
    <name type="scientific">Saprolegnia parasitica (strain CBS 223.65)</name>
    <dbReference type="NCBI Taxonomy" id="695850"/>
    <lineage>
        <taxon>Eukaryota</taxon>
        <taxon>Sar</taxon>
        <taxon>Stramenopiles</taxon>
        <taxon>Oomycota</taxon>
        <taxon>Saprolegniomycetes</taxon>
        <taxon>Saprolegniales</taxon>
        <taxon>Saprolegniaceae</taxon>
        <taxon>Saprolegnia</taxon>
    </lineage>
</organism>
<dbReference type="Gene3D" id="3.80.10.10">
    <property type="entry name" value="Ribonuclease Inhibitor"/>
    <property type="match status" value="1"/>
</dbReference>
<dbReference type="GeneID" id="24131662"/>
<dbReference type="RefSeq" id="XP_012204090.1">
    <property type="nucleotide sequence ID" value="XM_012348700.1"/>
</dbReference>
<feature type="signal peptide" evidence="2">
    <location>
        <begin position="1"/>
        <end position="16"/>
    </location>
</feature>
<keyword evidence="4" id="KW-0808">Transferase</keyword>
<dbReference type="SUPFAM" id="SSF56112">
    <property type="entry name" value="Protein kinase-like (PK-like)"/>
    <property type="match status" value="1"/>
</dbReference>
<keyword evidence="1" id="KW-0812">Transmembrane</keyword>
<dbReference type="PANTHER" id="PTHR48007">
    <property type="entry name" value="LEUCINE-RICH REPEAT RECEPTOR-LIKE PROTEIN KINASE PXC1"/>
    <property type="match status" value="1"/>
</dbReference>
<dbReference type="KEGG" id="spar:SPRG_09505"/>
<dbReference type="PANTHER" id="PTHR48007:SF4">
    <property type="entry name" value="LEUCINE-RICH REPEAT RECEPTOR-LIKE PROTEIN KINASE PXC1"/>
    <property type="match status" value="1"/>
</dbReference>
<dbReference type="Gene3D" id="1.10.510.10">
    <property type="entry name" value="Transferase(Phosphotransferase) domain 1"/>
    <property type="match status" value="1"/>
</dbReference>
<accession>A0A067CEN1</accession>
<dbReference type="AlphaFoldDB" id="A0A067CEN1"/>
<keyword evidence="4" id="KW-0418">Kinase</keyword>
<dbReference type="PROSITE" id="PS50011">
    <property type="entry name" value="PROTEIN_KINASE_DOM"/>
    <property type="match status" value="1"/>
</dbReference>
<feature type="domain" description="Protein kinase" evidence="3">
    <location>
        <begin position="326"/>
        <end position="682"/>
    </location>
</feature>
<dbReference type="Proteomes" id="UP000030745">
    <property type="component" value="Unassembled WGS sequence"/>
</dbReference>